<sequence>MRTAGALLRHELRLLASLALWLTRRTRVTDGGRAFGYTRGQGAMTAGLVFVCVIESLCMSVLLRDWPRTHHVVLTLDVYTVLFLLGLHAATVVRPHVLEPDALRVRRGAQVDLRIPLAQVESVRRELRMTHTPADGELALPVGSQTTVTLRLAEPVAHFTFLGRRREVSTVRFHADDADALVNTLRPLVEEVRRARTVPSTSPGPPA</sequence>
<feature type="transmembrane region" description="Helical" evidence="1">
    <location>
        <begin position="43"/>
        <end position="63"/>
    </location>
</feature>
<dbReference type="EMBL" id="CP163431">
    <property type="protein sequence ID" value="XDQ00025.1"/>
    <property type="molecule type" value="Genomic_DNA"/>
</dbReference>
<evidence type="ECO:0000256" key="1">
    <source>
        <dbReference type="SAM" id="Phobius"/>
    </source>
</evidence>
<reference evidence="2" key="1">
    <citation type="submission" date="2024-07" db="EMBL/GenBank/DDBJ databases">
        <authorList>
            <person name="Yu S.T."/>
        </authorList>
    </citation>
    <scope>NUCLEOTIDE SEQUENCE</scope>
    <source>
        <strain evidence="2">R08</strain>
    </source>
</reference>
<name>A0AB39M178_9ACTN</name>
<proteinExistence type="predicted"/>
<dbReference type="RefSeq" id="WP_369186945.1">
    <property type="nucleotide sequence ID" value="NZ_CP163431.1"/>
</dbReference>
<keyword evidence="1" id="KW-0812">Transmembrane</keyword>
<keyword evidence="1" id="KW-0472">Membrane</keyword>
<feature type="transmembrane region" description="Helical" evidence="1">
    <location>
        <begin position="72"/>
        <end position="93"/>
    </location>
</feature>
<keyword evidence="1" id="KW-1133">Transmembrane helix</keyword>
<evidence type="ECO:0000313" key="2">
    <source>
        <dbReference type="EMBL" id="XDQ00025.1"/>
    </source>
</evidence>
<accession>A0AB39M178</accession>
<dbReference type="AlphaFoldDB" id="A0AB39M178"/>
<evidence type="ECO:0008006" key="3">
    <source>
        <dbReference type="Google" id="ProtNLM"/>
    </source>
</evidence>
<protein>
    <recommendedName>
        <fullName evidence="3">Integral membrane protein</fullName>
    </recommendedName>
</protein>
<gene>
    <name evidence="2" type="ORF">AB5J58_07490</name>
</gene>
<organism evidence="2">
    <name type="scientific">Streptomyces sp. R08</name>
    <dbReference type="NCBI Taxonomy" id="3238624"/>
    <lineage>
        <taxon>Bacteria</taxon>
        <taxon>Bacillati</taxon>
        <taxon>Actinomycetota</taxon>
        <taxon>Actinomycetes</taxon>
        <taxon>Kitasatosporales</taxon>
        <taxon>Streptomycetaceae</taxon>
        <taxon>Streptomyces</taxon>
    </lineage>
</organism>